<evidence type="ECO:0000313" key="2">
    <source>
        <dbReference type="Proteomes" id="UP000616885"/>
    </source>
</evidence>
<accession>A0A8H7NNU6</accession>
<dbReference type="AlphaFoldDB" id="A0A8H7NNU6"/>
<name>A0A8H7NNU6_BIOOC</name>
<reference evidence="1" key="1">
    <citation type="submission" date="2020-10" db="EMBL/GenBank/DDBJ databases">
        <title>High-Quality Genome Resource of Clonostachys rosea strain S41 by Oxford Nanopore Long-Read Sequencing.</title>
        <authorList>
            <person name="Wang H."/>
        </authorList>
    </citation>
    <scope>NUCLEOTIDE SEQUENCE</scope>
    <source>
        <strain evidence="1">S41</strain>
    </source>
</reference>
<protein>
    <submittedName>
        <fullName evidence="1">Uncharacterized protein</fullName>
    </submittedName>
</protein>
<organism evidence="1 2">
    <name type="scientific">Bionectria ochroleuca</name>
    <name type="common">Gliocladium roseum</name>
    <dbReference type="NCBI Taxonomy" id="29856"/>
    <lineage>
        <taxon>Eukaryota</taxon>
        <taxon>Fungi</taxon>
        <taxon>Dikarya</taxon>
        <taxon>Ascomycota</taxon>
        <taxon>Pezizomycotina</taxon>
        <taxon>Sordariomycetes</taxon>
        <taxon>Hypocreomycetidae</taxon>
        <taxon>Hypocreales</taxon>
        <taxon>Bionectriaceae</taxon>
        <taxon>Clonostachys</taxon>
    </lineage>
</organism>
<dbReference type="EMBL" id="JADCTT010000001">
    <property type="protein sequence ID" value="KAF9759030.1"/>
    <property type="molecule type" value="Genomic_DNA"/>
</dbReference>
<sequence length="105" mass="11681">MSRPHSPSREQVASTIHIYTTNELARSMCHQSATTAATQMYYILSASSPRRCWETGKELQGSNGRTKNGSNKIMHLLVRWLTHAKVNCNATDALDADLLATTLFD</sequence>
<dbReference type="Proteomes" id="UP000616885">
    <property type="component" value="Unassembled WGS sequence"/>
</dbReference>
<comment type="caution">
    <text evidence="1">The sequence shown here is derived from an EMBL/GenBank/DDBJ whole genome shotgun (WGS) entry which is preliminary data.</text>
</comment>
<gene>
    <name evidence="1" type="ORF">IM811_000724</name>
</gene>
<proteinExistence type="predicted"/>
<evidence type="ECO:0000313" key="1">
    <source>
        <dbReference type="EMBL" id="KAF9759030.1"/>
    </source>
</evidence>